<evidence type="ECO:0000313" key="4">
    <source>
        <dbReference type="Proteomes" id="UP000499080"/>
    </source>
</evidence>
<name>A0A4Y2RF49_ARAVE</name>
<dbReference type="Proteomes" id="UP000499080">
    <property type="component" value="Unassembled WGS sequence"/>
</dbReference>
<evidence type="ECO:0000256" key="1">
    <source>
        <dbReference type="SAM" id="MobiDB-lite"/>
    </source>
</evidence>
<organism evidence="3 4">
    <name type="scientific">Araneus ventricosus</name>
    <name type="common">Orbweaver spider</name>
    <name type="synonym">Epeira ventricosa</name>
    <dbReference type="NCBI Taxonomy" id="182803"/>
    <lineage>
        <taxon>Eukaryota</taxon>
        <taxon>Metazoa</taxon>
        <taxon>Ecdysozoa</taxon>
        <taxon>Arthropoda</taxon>
        <taxon>Chelicerata</taxon>
        <taxon>Arachnida</taxon>
        <taxon>Araneae</taxon>
        <taxon>Araneomorphae</taxon>
        <taxon>Entelegynae</taxon>
        <taxon>Araneoidea</taxon>
        <taxon>Araneidae</taxon>
        <taxon>Araneus</taxon>
    </lineage>
</organism>
<keyword evidence="2" id="KW-0732">Signal</keyword>
<dbReference type="AlphaFoldDB" id="A0A4Y2RF49"/>
<feature type="signal peptide" evidence="2">
    <location>
        <begin position="1"/>
        <end position="15"/>
    </location>
</feature>
<dbReference type="EMBL" id="BGPR01144074">
    <property type="protein sequence ID" value="GBN73485.1"/>
    <property type="molecule type" value="Genomic_DNA"/>
</dbReference>
<evidence type="ECO:0000256" key="2">
    <source>
        <dbReference type="SAM" id="SignalP"/>
    </source>
</evidence>
<proteinExistence type="predicted"/>
<comment type="caution">
    <text evidence="3">The sequence shown here is derived from an EMBL/GenBank/DDBJ whole genome shotgun (WGS) entry which is preliminary data.</text>
</comment>
<keyword evidence="4" id="KW-1185">Reference proteome</keyword>
<feature type="region of interest" description="Disordered" evidence="1">
    <location>
        <begin position="42"/>
        <end position="83"/>
    </location>
</feature>
<feature type="chain" id="PRO_5021320182" evidence="2">
    <location>
        <begin position="16"/>
        <end position="104"/>
    </location>
</feature>
<reference evidence="3 4" key="1">
    <citation type="journal article" date="2019" name="Sci. Rep.">
        <title>Orb-weaving spider Araneus ventricosus genome elucidates the spidroin gene catalogue.</title>
        <authorList>
            <person name="Kono N."/>
            <person name="Nakamura H."/>
            <person name="Ohtoshi R."/>
            <person name="Moran D.A.P."/>
            <person name="Shinohara A."/>
            <person name="Yoshida Y."/>
            <person name="Fujiwara M."/>
            <person name="Mori M."/>
            <person name="Tomita M."/>
            <person name="Arakawa K."/>
        </authorList>
    </citation>
    <scope>NUCLEOTIDE SEQUENCE [LARGE SCALE GENOMIC DNA]</scope>
</reference>
<feature type="compositionally biased region" description="Low complexity" evidence="1">
    <location>
        <begin position="60"/>
        <end position="73"/>
    </location>
</feature>
<sequence>MTVRLFCIIFTLVYSQFESSPSRTETVLPPKTNRFAEMRLPHTRLGVGKPNKSWSKPHDTGVTVSSEDSVSESPIPKMIPRAAIGKKPPYNSSMIRTSNCCIIR</sequence>
<evidence type="ECO:0000313" key="3">
    <source>
        <dbReference type="EMBL" id="GBN73485.1"/>
    </source>
</evidence>
<gene>
    <name evidence="3" type="ORF">AVEN_170106_1</name>
</gene>
<protein>
    <submittedName>
        <fullName evidence="3">Uncharacterized protein</fullName>
    </submittedName>
</protein>
<accession>A0A4Y2RF49</accession>